<proteinExistence type="predicted"/>
<dbReference type="Proteomes" id="UP000799640">
    <property type="component" value="Unassembled WGS sequence"/>
</dbReference>
<gene>
    <name evidence="2" type="ORF">EJ06DRAFT_313361</name>
</gene>
<dbReference type="AlphaFoldDB" id="A0A6G1I3P1"/>
<accession>A0A6G1I3P1</accession>
<evidence type="ECO:0000256" key="1">
    <source>
        <dbReference type="SAM" id="MobiDB-lite"/>
    </source>
</evidence>
<feature type="compositionally biased region" description="Polar residues" evidence="1">
    <location>
        <begin position="132"/>
        <end position="144"/>
    </location>
</feature>
<protein>
    <submittedName>
        <fullName evidence="2">Uncharacterized protein</fullName>
    </submittedName>
</protein>
<evidence type="ECO:0000313" key="2">
    <source>
        <dbReference type="EMBL" id="KAF2402882.1"/>
    </source>
</evidence>
<sequence length="153" mass="16587">MWLLSRFPTPARANLPEPPQPTLQTAPSIGAHWPSIGAYHLAILNWARRCLVACTAIEIGSCHGVQFDRLSPPFSLFPIASIPHVCENNRFAKQIFTRNRGSPVPLAFCANVPDASRPRAAMHLPPGVSIPLSPSHTSRTQTASPRVPPDCVA</sequence>
<name>A0A6G1I3P1_9PEZI</name>
<organism evidence="2 3">
    <name type="scientific">Trichodelitschia bisporula</name>
    <dbReference type="NCBI Taxonomy" id="703511"/>
    <lineage>
        <taxon>Eukaryota</taxon>
        <taxon>Fungi</taxon>
        <taxon>Dikarya</taxon>
        <taxon>Ascomycota</taxon>
        <taxon>Pezizomycotina</taxon>
        <taxon>Dothideomycetes</taxon>
        <taxon>Dothideomycetes incertae sedis</taxon>
        <taxon>Phaeotrichales</taxon>
        <taxon>Phaeotrichaceae</taxon>
        <taxon>Trichodelitschia</taxon>
    </lineage>
</organism>
<feature type="region of interest" description="Disordered" evidence="1">
    <location>
        <begin position="1"/>
        <end position="21"/>
    </location>
</feature>
<dbReference type="EMBL" id="ML996690">
    <property type="protein sequence ID" value="KAF2402882.1"/>
    <property type="molecule type" value="Genomic_DNA"/>
</dbReference>
<feature type="region of interest" description="Disordered" evidence="1">
    <location>
        <begin position="129"/>
        <end position="153"/>
    </location>
</feature>
<keyword evidence="3" id="KW-1185">Reference proteome</keyword>
<evidence type="ECO:0000313" key="3">
    <source>
        <dbReference type="Proteomes" id="UP000799640"/>
    </source>
</evidence>
<reference evidence="2" key="1">
    <citation type="journal article" date="2020" name="Stud. Mycol.">
        <title>101 Dothideomycetes genomes: a test case for predicting lifestyles and emergence of pathogens.</title>
        <authorList>
            <person name="Haridas S."/>
            <person name="Albert R."/>
            <person name="Binder M."/>
            <person name="Bloem J."/>
            <person name="Labutti K."/>
            <person name="Salamov A."/>
            <person name="Andreopoulos B."/>
            <person name="Baker S."/>
            <person name="Barry K."/>
            <person name="Bills G."/>
            <person name="Bluhm B."/>
            <person name="Cannon C."/>
            <person name="Castanera R."/>
            <person name="Culley D."/>
            <person name="Daum C."/>
            <person name="Ezra D."/>
            <person name="Gonzalez J."/>
            <person name="Henrissat B."/>
            <person name="Kuo A."/>
            <person name="Liang C."/>
            <person name="Lipzen A."/>
            <person name="Lutzoni F."/>
            <person name="Magnuson J."/>
            <person name="Mondo S."/>
            <person name="Nolan M."/>
            <person name="Ohm R."/>
            <person name="Pangilinan J."/>
            <person name="Park H.-J."/>
            <person name="Ramirez L."/>
            <person name="Alfaro M."/>
            <person name="Sun H."/>
            <person name="Tritt A."/>
            <person name="Yoshinaga Y."/>
            <person name="Zwiers L.-H."/>
            <person name="Turgeon B."/>
            <person name="Goodwin S."/>
            <person name="Spatafora J."/>
            <person name="Crous P."/>
            <person name="Grigoriev I."/>
        </authorList>
    </citation>
    <scope>NUCLEOTIDE SEQUENCE</scope>
    <source>
        <strain evidence="2">CBS 262.69</strain>
    </source>
</reference>